<dbReference type="EMBL" id="JNSL01000136">
    <property type="protein sequence ID" value="KGA14768.1"/>
    <property type="molecule type" value="Genomic_DNA"/>
</dbReference>
<protein>
    <recommendedName>
        <fullName evidence="8">Peptidase M48 domain-containing protein</fullName>
    </recommendedName>
</protein>
<dbReference type="CDD" id="cd07326">
    <property type="entry name" value="M56_BlaR1_MecR1_like"/>
    <property type="match status" value="1"/>
</dbReference>
<dbReference type="Pfam" id="PF01435">
    <property type="entry name" value="Peptidase_M48"/>
    <property type="match status" value="1"/>
</dbReference>
<keyword evidence="3" id="KW-0479">Metal-binding</keyword>
<evidence type="ECO:0000256" key="6">
    <source>
        <dbReference type="ARBA" id="ARBA00023049"/>
    </source>
</evidence>
<dbReference type="PANTHER" id="PTHR34978:SF3">
    <property type="entry name" value="SLR0241 PROTEIN"/>
    <property type="match status" value="1"/>
</dbReference>
<evidence type="ECO:0000256" key="5">
    <source>
        <dbReference type="ARBA" id="ARBA00022833"/>
    </source>
</evidence>
<gene>
    <name evidence="9" type="ORF">GM51_16420</name>
</gene>
<dbReference type="InterPro" id="IPR001915">
    <property type="entry name" value="Peptidase_M48"/>
</dbReference>
<sequence>MNAHFLVPFLLVIICLGSAWFLPRFLAPSVGVVTLTVSVVLATCTTLLMFMQLGGAGISEVPFVSDALGWCRALYGGDHGAPPFLGIAAALVLGLIAARMGRYVHRVFQDRKVFGDVDGVEVVLSSQPVAFAVPGPRGGVVISNSLLSALDRHERSVVLAHENAHLRHRHHLYIHLVETCATALPFLRPFARKVKYLTERWADEVAAERVGSRDLVATTIARVALLPSSEMRAHSLSIGGGNVVTRVEALVVPLPVTPVRVTLFGCSVVITAVLGLTLQLHHLVDFVTHAGHL</sequence>
<accession>A0A094S9T9</accession>
<comment type="caution">
    <text evidence="9">The sequence shown here is derived from an EMBL/GenBank/DDBJ whole genome shotgun (WGS) entry which is preliminary data.</text>
</comment>
<evidence type="ECO:0000313" key="9">
    <source>
        <dbReference type="EMBL" id="KGA14768.1"/>
    </source>
</evidence>
<keyword evidence="7" id="KW-0812">Transmembrane</keyword>
<evidence type="ECO:0000256" key="7">
    <source>
        <dbReference type="SAM" id="Phobius"/>
    </source>
</evidence>
<keyword evidence="6" id="KW-0482">Metalloprotease</keyword>
<proteinExistence type="predicted"/>
<evidence type="ECO:0000256" key="4">
    <source>
        <dbReference type="ARBA" id="ARBA00022801"/>
    </source>
</evidence>
<feature type="transmembrane region" description="Helical" evidence="7">
    <location>
        <begin position="6"/>
        <end position="23"/>
    </location>
</feature>
<keyword evidence="7" id="KW-1133">Transmembrane helix</keyword>
<name>A0A094S9T9_9ZZZZ</name>
<keyword evidence="4" id="KW-0378">Hydrolase</keyword>
<dbReference type="Gene3D" id="3.30.2010.10">
    <property type="entry name" value="Metalloproteases ('zincins'), catalytic domain"/>
    <property type="match status" value="1"/>
</dbReference>
<evidence type="ECO:0000256" key="3">
    <source>
        <dbReference type="ARBA" id="ARBA00022723"/>
    </source>
</evidence>
<keyword evidence="2" id="KW-0645">Protease</keyword>
<evidence type="ECO:0000259" key="8">
    <source>
        <dbReference type="Pfam" id="PF01435"/>
    </source>
</evidence>
<organism evidence="9">
    <name type="scientific">freshwater metagenome</name>
    <dbReference type="NCBI Taxonomy" id="449393"/>
    <lineage>
        <taxon>unclassified sequences</taxon>
        <taxon>metagenomes</taxon>
        <taxon>ecological metagenomes</taxon>
    </lineage>
</organism>
<dbReference type="AlphaFoldDB" id="A0A094S9T9"/>
<dbReference type="InterPro" id="IPR052173">
    <property type="entry name" value="Beta-lactam_resp_regulator"/>
</dbReference>
<dbReference type="GO" id="GO:0006508">
    <property type="term" value="P:proteolysis"/>
    <property type="evidence" value="ECO:0007669"/>
    <property type="project" value="UniProtKB-KW"/>
</dbReference>
<dbReference type="GO" id="GO:0004222">
    <property type="term" value="F:metalloendopeptidase activity"/>
    <property type="evidence" value="ECO:0007669"/>
    <property type="project" value="InterPro"/>
</dbReference>
<comment type="cofactor">
    <cofactor evidence="1">
        <name>Zn(2+)</name>
        <dbReference type="ChEBI" id="CHEBI:29105"/>
    </cofactor>
</comment>
<feature type="domain" description="Peptidase M48" evidence="8">
    <location>
        <begin position="120"/>
        <end position="175"/>
    </location>
</feature>
<keyword evidence="7" id="KW-0472">Membrane</keyword>
<evidence type="ECO:0000256" key="1">
    <source>
        <dbReference type="ARBA" id="ARBA00001947"/>
    </source>
</evidence>
<feature type="transmembrane region" description="Helical" evidence="7">
    <location>
        <begin position="84"/>
        <end position="101"/>
    </location>
</feature>
<keyword evidence="5" id="KW-0862">Zinc</keyword>
<evidence type="ECO:0000256" key="2">
    <source>
        <dbReference type="ARBA" id="ARBA00022670"/>
    </source>
</evidence>
<reference evidence="9" key="1">
    <citation type="submission" date="2014-06" db="EMBL/GenBank/DDBJ databases">
        <title>Key roles for freshwater Actinobacteria revealed by deep metagenomic sequencing.</title>
        <authorList>
            <person name="Ghai R."/>
            <person name="Mizuno C.M."/>
            <person name="Picazo A."/>
            <person name="Camacho A."/>
            <person name="Rodriguez-Valera F."/>
        </authorList>
    </citation>
    <scope>NUCLEOTIDE SEQUENCE</scope>
</reference>
<feature type="transmembrane region" description="Helical" evidence="7">
    <location>
        <begin position="30"/>
        <end position="53"/>
    </location>
</feature>
<dbReference type="PANTHER" id="PTHR34978">
    <property type="entry name" value="POSSIBLE SENSOR-TRANSDUCER PROTEIN BLAR"/>
    <property type="match status" value="1"/>
</dbReference>
<dbReference type="GO" id="GO:0046872">
    <property type="term" value="F:metal ion binding"/>
    <property type="evidence" value="ECO:0007669"/>
    <property type="project" value="UniProtKB-KW"/>
</dbReference>